<gene>
    <name evidence="2" type="ORF">RISK_003038</name>
</gene>
<reference evidence="2" key="1">
    <citation type="submission" date="2015-05" db="EMBL/GenBank/DDBJ databases">
        <title>Permanent draft genome of Rhodopirellula islandicus K833.</title>
        <authorList>
            <person name="Kizina J."/>
            <person name="Richter M."/>
            <person name="Glockner F.O."/>
            <person name="Harder J."/>
        </authorList>
    </citation>
    <scope>NUCLEOTIDE SEQUENCE [LARGE SCALE GENOMIC DNA]</scope>
    <source>
        <strain evidence="2">K833</strain>
    </source>
</reference>
<name>A0A0J1BE04_RHOIS</name>
<dbReference type="EMBL" id="LECT01000025">
    <property type="protein sequence ID" value="KLU04770.1"/>
    <property type="molecule type" value="Genomic_DNA"/>
</dbReference>
<dbReference type="AlphaFoldDB" id="A0A0J1BE04"/>
<organism evidence="2 3">
    <name type="scientific">Rhodopirellula islandica</name>
    <dbReference type="NCBI Taxonomy" id="595434"/>
    <lineage>
        <taxon>Bacteria</taxon>
        <taxon>Pseudomonadati</taxon>
        <taxon>Planctomycetota</taxon>
        <taxon>Planctomycetia</taxon>
        <taxon>Pirellulales</taxon>
        <taxon>Pirellulaceae</taxon>
        <taxon>Rhodopirellula</taxon>
    </lineage>
</organism>
<dbReference type="Proteomes" id="UP000036367">
    <property type="component" value="Unassembled WGS sequence"/>
</dbReference>
<dbReference type="STRING" id="595434.RISK_003038"/>
<evidence type="ECO:0000313" key="2">
    <source>
        <dbReference type="EMBL" id="KLU04770.1"/>
    </source>
</evidence>
<feature type="compositionally biased region" description="Polar residues" evidence="1">
    <location>
        <begin position="38"/>
        <end position="59"/>
    </location>
</feature>
<feature type="compositionally biased region" description="Polar residues" evidence="1">
    <location>
        <begin position="87"/>
        <end position="96"/>
    </location>
</feature>
<evidence type="ECO:0000256" key="1">
    <source>
        <dbReference type="SAM" id="MobiDB-lite"/>
    </source>
</evidence>
<accession>A0A0J1BE04</accession>
<comment type="caution">
    <text evidence="2">The sequence shown here is derived from an EMBL/GenBank/DDBJ whole genome shotgun (WGS) entry which is preliminary data.</text>
</comment>
<protein>
    <submittedName>
        <fullName evidence="2">Uncharacterized protein</fullName>
    </submittedName>
</protein>
<evidence type="ECO:0000313" key="3">
    <source>
        <dbReference type="Proteomes" id="UP000036367"/>
    </source>
</evidence>
<sequence>MLSKTTHHPVGQVPPGKVKRVVTQDSRNASKHPRHVSRQQTPPTQTLGTNVRLWQSNPVGQVPPGKVKRVVTQNSRNASKRPRHVARQQTPRTQTFGEKGSTLAKQSRRPGSTWRGETRGHTGLAERFKTTASRASTTDTAHANIWGQMFYSGKAIP</sequence>
<feature type="region of interest" description="Disordered" evidence="1">
    <location>
        <begin position="1"/>
        <end position="124"/>
    </location>
</feature>
<keyword evidence="3" id="KW-1185">Reference proteome</keyword>
<proteinExistence type="predicted"/>